<dbReference type="Proteomes" id="UP000093858">
    <property type="component" value="Unassembled WGS sequence"/>
</dbReference>
<dbReference type="GO" id="GO:0006260">
    <property type="term" value="P:DNA replication"/>
    <property type="evidence" value="ECO:0007669"/>
    <property type="project" value="UniProtKB-KW"/>
</dbReference>
<evidence type="ECO:0000256" key="4">
    <source>
        <dbReference type="ARBA" id="ARBA00022490"/>
    </source>
</evidence>
<evidence type="ECO:0000313" key="19">
    <source>
        <dbReference type="EMBL" id="OAX54622.1"/>
    </source>
</evidence>
<dbReference type="Gene3D" id="3.30.470.30">
    <property type="entry name" value="DNA ligase/mRNA capping enzyme"/>
    <property type="match status" value="1"/>
</dbReference>
<dbReference type="SUPFAM" id="SSF56091">
    <property type="entry name" value="DNA ligase/mRNA capping enzyme, catalytic domain"/>
    <property type="match status" value="1"/>
</dbReference>
<keyword evidence="15" id="KW-0464">Manganese</keyword>
<dbReference type="Pfam" id="PF03120">
    <property type="entry name" value="OB_DNA_ligase"/>
    <property type="match status" value="1"/>
</dbReference>
<keyword evidence="6 15" id="KW-0235">DNA replication</keyword>
<dbReference type="PANTHER" id="PTHR23389:SF9">
    <property type="entry name" value="DNA LIGASE"/>
    <property type="match status" value="1"/>
</dbReference>
<dbReference type="GO" id="GO:0046872">
    <property type="term" value="F:metal ion binding"/>
    <property type="evidence" value="ECO:0007669"/>
    <property type="project" value="UniProtKB-KW"/>
</dbReference>
<keyword evidence="10 15" id="KW-0460">Magnesium</keyword>
<dbReference type="PROSITE" id="PS50172">
    <property type="entry name" value="BRCT"/>
    <property type="match status" value="1"/>
</dbReference>
<dbReference type="FunFam" id="3.30.470.30:FF:000001">
    <property type="entry name" value="DNA ligase"/>
    <property type="match status" value="1"/>
</dbReference>
<keyword evidence="9 15" id="KW-0862">Zinc</keyword>
<dbReference type="InterPro" id="IPR001357">
    <property type="entry name" value="BRCT_dom"/>
</dbReference>
<evidence type="ECO:0000256" key="15">
    <source>
        <dbReference type="HAMAP-Rule" id="MF_01588"/>
    </source>
</evidence>
<dbReference type="NCBIfam" id="TIGR00575">
    <property type="entry name" value="dnlj"/>
    <property type="match status" value="1"/>
</dbReference>
<keyword evidence="12 15" id="KW-0234">DNA repair</keyword>
<dbReference type="Pfam" id="PF01653">
    <property type="entry name" value="DNA_ligase_aden"/>
    <property type="match status" value="1"/>
</dbReference>
<evidence type="ECO:0000256" key="5">
    <source>
        <dbReference type="ARBA" id="ARBA00022598"/>
    </source>
</evidence>
<dbReference type="PROSITE" id="PS01055">
    <property type="entry name" value="DNA_LIGASE_N1"/>
    <property type="match status" value="1"/>
</dbReference>
<evidence type="ECO:0000256" key="2">
    <source>
        <dbReference type="ARBA" id="ARBA00012722"/>
    </source>
</evidence>
<dbReference type="InterPro" id="IPR013839">
    <property type="entry name" value="DNAligase_adenylation"/>
</dbReference>
<dbReference type="GO" id="GO:0005829">
    <property type="term" value="C:cytosol"/>
    <property type="evidence" value="ECO:0007669"/>
    <property type="project" value="TreeGrafter"/>
</dbReference>
<dbReference type="SMART" id="SM00532">
    <property type="entry name" value="LIGANc"/>
    <property type="match status" value="1"/>
</dbReference>
<feature type="coiled-coil region" evidence="17">
    <location>
        <begin position="11"/>
        <end position="58"/>
    </location>
</feature>
<evidence type="ECO:0000256" key="13">
    <source>
        <dbReference type="ARBA" id="ARBA00034005"/>
    </source>
</evidence>
<sequence>MPAPSDLQQRAADLRQRIEDANHHYEVLNESLITDAEYDALMRELEALEAEHPQVARDDSPTRTVGARPDGGFPEVRHAIPMLSLTNAFETPGVAEDADDRERFAEVADFERRIERALDLAAPVFSVEPKLDGLAISLRYEGGVFVQGATRGDGSTGEDVTANLRQVRSVPLKLRDLGTPFPTVLEVRGEIYMPRAAFAAWNARALERNEKLLANPRNGAAGSLRQLDPAVTRRRPLAFFAYSVGEVRGLELPETHSQTLVLLRRYGFPVAPEAATATGFDGLIAYFRHIGARRDTLPYDIDGVVYKLDDYDQQAAMGFVSRAPRWALAHKFPAQEQSTVLRAIEVQIGRTGAVTPVARLEPVQVAGVTVTNATLHNADQIARLDVREGDTVVVRRAGDVIPEVVRVIDERRPAGTVPWTMLTACPVCGSHIVREEHAVAWRCSGGLACAAQRKEAVRHFASRRAMDIEGLGDRQADALVEFGFVDSLADLYALSVQDLVRMKAALDAATAADLVQAVNDSKGAMTLDAQGQALLAQESPDWKRADFLRAHLAVDLSGKLATKWAENLVAGIAASCATTLPRFLFALGIPHLGETTAKALAHWLGSLHFVRSTPAVLLQALPDIGGEVARSIATFFEQPGNAAVVDALVQAGIRFADEGAPPAELRERLDLAHLLTTLPVDKLGGKSAQRLAATYGTLDALLRANESGWTGAGLSAAGAANLAAYLADDANVQALRQADAAMRRLLDAAPAQAARRAAPLDGQTVVLTGTLQQLSRDAAKARLEALGAKVAGSVSKKTSVVVAGAEAGSKLDKAQELGVAVWDEAQLLALLGEHEGQG</sequence>
<keyword evidence="17" id="KW-0175">Coiled coil</keyword>
<dbReference type="InterPro" id="IPR033136">
    <property type="entry name" value="DNA_ligase_CS"/>
</dbReference>
<dbReference type="Gene3D" id="3.40.50.10190">
    <property type="entry name" value="BRCT domain"/>
    <property type="match status" value="1"/>
</dbReference>
<dbReference type="NCBIfam" id="NF005932">
    <property type="entry name" value="PRK07956.1"/>
    <property type="match status" value="1"/>
</dbReference>
<gene>
    <name evidence="15" type="primary">ligA</name>
    <name evidence="19" type="ORF">A6R73_03195</name>
</gene>
<feature type="binding site" evidence="15">
    <location>
        <position position="449"/>
    </location>
    <ligand>
        <name>Zn(2+)</name>
        <dbReference type="ChEBI" id="CHEBI:29105"/>
    </ligand>
</feature>
<evidence type="ECO:0000256" key="8">
    <source>
        <dbReference type="ARBA" id="ARBA00022763"/>
    </source>
</evidence>
<feature type="binding site" evidence="15">
    <location>
        <position position="425"/>
    </location>
    <ligand>
        <name>Zn(2+)</name>
        <dbReference type="ChEBI" id="CHEBI:29105"/>
    </ligand>
</feature>
<evidence type="ECO:0000256" key="14">
    <source>
        <dbReference type="ARBA" id="ARBA00060881"/>
    </source>
</evidence>
<evidence type="ECO:0000256" key="17">
    <source>
        <dbReference type="SAM" id="Coils"/>
    </source>
</evidence>
<dbReference type="InterPro" id="IPR036420">
    <property type="entry name" value="BRCT_dom_sf"/>
</dbReference>
<dbReference type="SMART" id="SM00292">
    <property type="entry name" value="BRCT"/>
    <property type="match status" value="1"/>
</dbReference>
<dbReference type="Gene3D" id="2.40.50.140">
    <property type="entry name" value="Nucleic acid-binding proteins"/>
    <property type="match status" value="1"/>
</dbReference>
<evidence type="ECO:0000256" key="10">
    <source>
        <dbReference type="ARBA" id="ARBA00022842"/>
    </source>
</evidence>
<comment type="caution">
    <text evidence="19">The sequence shown here is derived from an EMBL/GenBank/DDBJ whole genome shotgun (WGS) entry which is preliminary data.</text>
</comment>
<feature type="binding site" evidence="15">
    <location>
        <position position="428"/>
    </location>
    <ligand>
        <name>Zn(2+)</name>
        <dbReference type="ChEBI" id="CHEBI:29105"/>
    </ligand>
</feature>
<dbReference type="AlphaFoldDB" id="A0A199P0B5"/>
<dbReference type="GO" id="GO:0003911">
    <property type="term" value="F:DNA ligase (NAD+) activity"/>
    <property type="evidence" value="ECO:0007669"/>
    <property type="project" value="UniProtKB-UniRule"/>
</dbReference>
<evidence type="ECO:0000259" key="18">
    <source>
        <dbReference type="PROSITE" id="PS50172"/>
    </source>
</evidence>
<dbReference type="SMART" id="SM00278">
    <property type="entry name" value="HhH1"/>
    <property type="match status" value="3"/>
</dbReference>
<dbReference type="Pfam" id="PF00533">
    <property type="entry name" value="BRCT"/>
    <property type="match status" value="1"/>
</dbReference>
<dbReference type="InterPro" id="IPR004150">
    <property type="entry name" value="NAD_DNA_ligase_OB"/>
</dbReference>
<dbReference type="SUPFAM" id="SSF50249">
    <property type="entry name" value="Nucleic acid-binding proteins"/>
    <property type="match status" value="1"/>
</dbReference>
<protein>
    <recommendedName>
        <fullName evidence="3 15">DNA ligase</fullName>
        <ecNumber evidence="2 15">6.5.1.2</ecNumber>
    </recommendedName>
    <alternativeName>
        <fullName evidence="15">Polydeoxyribonucleotide synthase [NAD(+)]</fullName>
    </alternativeName>
</protein>
<dbReference type="GO" id="GO:0003677">
    <property type="term" value="F:DNA binding"/>
    <property type="evidence" value="ECO:0007669"/>
    <property type="project" value="InterPro"/>
</dbReference>
<feature type="binding site" evidence="15">
    <location>
        <begin position="35"/>
        <end position="39"/>
    </location>
    <ligand>
        <name>NAD(+)</name>
        <dbReference type="ChEBI" id="CHEBI:57540"/>
    </ligand>
</feature>
<dbReference type="EC" id="6.5.1.2" evidence="2 15"/>
<dbReference type="InterPro" id="IPR001679">
    <property type="entry name" value="DNA_ligase"/>
</dbReference>
<comment type="caution">
    <text evidence="15">Lacks conserved residue(s) required for the propagation of feature annotation.</text>
</comment>
<dbReference type="Gene3D" id="1.10.150.20">
    <property type="entry name" value="5' to 3' exonuclease, C-terminal subdomain"/>
    <property type="match status" value="2"/>
</dbReference>
<dbReference type="Pfam" id="PF03119">
    <property type="entry name" value="DNA_ligase_ZBD"/>
    <property type="match status" value="1"/>
</dbReference>
<dbReference type="Gene3D" id="1.10.287.610">
    <property type="entry name" value="Helix hairpin bin"/>
    <property type="match status" value="1"/>
</dbReference>
<dbReference type="PANTHER" id="PTHR23389">
    <property type="entry name" value="CHROMOSOME TRANSMISSION FIDELITY FACTOR 18"/>
    <property type="match status" value="1"/>
</dbReference>
<keyword evidence="5 15" id="KW-0436">Ligase</keyword>
<evidence type="ECO:0000256" key="3">
    <source>
        <dbReference type="ARBA" id="ARBA00013308"/>
    </source>
</evidence>
<feature type="binding site" evidence="15">
    <location>
        <position position="151"/>
    </location>
    <ligand>
        <name>NAD(+)</name>
        <dbReference type="ChEBI" id="CHEBI:57540"/>
    </ligand>
</feature>
<dbReference type="InterPro" id="IPR004149">
    <property type="entry name" value="Znf_DNAligase_C4"/>
</dbReference>
<dbReference type="RefSeq" id="WP_064540281.1">
    <property type="nucleotide sequence ID" value="NZ_LWSU01000226.1"/>
</dbReference>
<feature type="binding site" evidence="15">
    <location>
        <position position="190"/>
    </location>
    <ligand>
        <name>NAD(+)</name>
        <dbReference type="ChEBI" id="CHEBI:57540"/>
    </ligand>
</feature>
<feature type="binding site" evidence="15">
    <location>
        <position position="331"/>
    </location>
    <ligand>
        <name>NAD(+)</name>
        <dbReference type="ChEBI" id="CHEBI:57540"/>
    </ligand>
</feature>
<feature type="binding site" evidence="15">
    <location>
        <position position="128"/>
    </location>
    <ligand>
        <name>NAD(+)</name>
        <dbReference type="ChEBI" id="CHEBI:57540"/>
    </ligand>
</feature>
<evidence type="ECO:0000256" key="12">
    <source>
        <dbReference type="ARBA" id="ARBA00023204"/>
    </source>
</evidence>
<keyword evidence="4" id="KW-0963">Cytoplasm</keyword>
<dbReference type="InterPro" id="IPR041663">
    <property type="entry name" value="DisA/LigA_HHH"/>
</dbReference>
<dbReference type="InterPro" id="IPR003583">
    <property type="entry name" value="Hlx-hairpin-Hlx_DNA-bd_motif"/>
</dbReference>
<dbReference type="SUPFAM" id="SSF47781">
    <property type="entry name" value="RuvA domain 2-like"/>
    <property type="match status" value="2"/>
</dbReference>
<dbReference type="PROSITE" id="PS01056">
    <property type="entry name" value="DNA_LIGASE_N2"/>
    <property type="match status" value="1"/>
</dbReference>
<evidence type="ECO:0000256" key="11">
    <source>
        <dbReference type="ARBA" id="ARBA00023027"/>
    </source>
</evidence>
<keyword evidence="7 15" id="KW-0479">Metal-binding</keyword>
<name>A0A199P0B5_9XANT</name>
<dbReference type="HAMAP" id="MF_01588">
    <property type="entry name" value="DNA_ligase_A"/>
    <property type="match status" value="1"/>
</dbReference>
<comment type="function">
    <text evidence="1 15">DNA ligase that catalyzes the formation of phosphodiester linkages between 5'-phosphoryl and 3'-hydroxyl groups in double-stranded DNA using NAD as a coenzyme and as the energy source for the reaction. It is essential for DNA replication and repair of damaged DNA.</text>
</comment>
<comment type="similarity">
    <text evidence="14 15">Belongs to the NAD-dependent DNA ligase family. LigA subfamily.</text>
</comment>
<dbReference type="InterPro" id="IPR012340">
    <property type="entry name" value="NA-bd_OB-fold"/>
</dbReference>
<keyword evidence="8 15" id="KW-0227">DNA damage</keyword>
<dbReference type="InterPro" id="IPR013840">
    <property type="entry name" value="DNAligase_N"/>
</dbReference>
<evidence type="ECO:0000256" key="6">
    <source>
        <dbReference type="ARBA" id="ARBA00022705"/>
    </source>
</evidence>
<evidence type="ECO:0000256" key="1">
    <source>
        <dbReference type="ARBA" id="ARBA00004067"/>
    </source>
</evidence>
<dbReference type="CDD" id="cd00114">
    <property type="entry name" value="LIGANc"/>
    <property type="match status" value="1"/>
</dbReference>
<reference evidence="19 20" key="1">
    <citation type="submission" date="2016-04" db="EMBL/GenBank/DDBJ databases">
        <title>Xanthomonas translucens phylogeny.</title>
        <authorList>
            <person name="Langlois P."/>
        </authorList>
    </citation>
    <scope>NUCLEOTIDE SEQUENCE [LARGE SCALE GENOMIC DNA]</scope>
    <source>
        <strain evidence="19 20">B99</strain>
    </source>
</reference>
<evidence type="ECO:0000256" key="7">
    <source>
        <dbReference type="ARBA" id="ARBA00022723"/>
    </source>
</evidence>
<feature type="domain" description="BRCT" evidence="18">
    <location>
        <begin position="755"/>
        <end position="821"/>
    </location>
</feature>
<dbReference type="FunFam" id="2.40.50.140:FF:000012">
    <property type="entry name" value="DNA ligase"/>
    <property type="match status" value="1"/>
</dbReference>
<evidence type="ECO:0000256" key="9">
    <source>
        <dbReference type="ARBA" id="ARBA00022833"/>
    </source>
</evidence>
<feature type="active site" description="N6-AMP-lysine intermediate" evidence="15">
    <location>
        <position position="130"/>
    </location>
</feature>
<comment type="cofactor">
    <cofactor evidence="15">
        <name>Mg(2+)</name>
        <dbReference type="ChEBI" id="CHEBI:18420"/>
    </cofactor>
    <cofactor evidence="15">
        <name>Mn(2+)</name>
        <dbReference type="ChEBI" id="CHEBI:29035"/>
    </cofactor>
</comment>
<proteinExistence type="inferred from homology"/>
<dbReference type="GO" id="GO:0006281">
    <property type="term" value="P:DNA repair"/>
    <property type="evidence" value="ECO:0007669"/>
    <property type="project" value="UniProtKB-KW"/>
</dbReference>
<dbReference type="CDD" id="cd17748">
    <property type="entry name" value="BRCT_DNA_ligase_like"/>
    <property type="match status" value="1"/>
</dbReference>
<dbReference type="InterPro" id="IPR010994">
    <property type="entry name" value="RuvA_2-like"/>
</dbReference>
<organism evidence="19 20">
    <name type="scientific">Xanthomonas graminis pv. poae</name>
    <dbReference type="NCBI Taxonomy" id="227946"/>
    <lineage>
        <taxon>Bacteria</taxon>
        <taxon>Pseudomonadati</taxon>
        <taxon>Pseudomonadota</taxon>
        <taxon>Gammaproteobacteria</taxon>
        <taxon>Lysobacterales</taxon>
        <taxon>Lysobacteraceae</taxon>
        <taxon>Xanthomonas</taxon>
        <taxon>Xanthomonas translucens group</taxon>
        <taxon>Xanthomonas graminis</taxon>
    </lineage>
</organism>
<evidence type="ECO:0000256" key="16">
    <source>
        <dbReference type="RuleBase" id="RU000618"/>
    </source>
</evidence>
<feature type="binding site" evidence="15">
    <location>
        <begin position="84"/>
        <end position="85"/>
    </location>
    <ligand>
        <name>NAD(+)</name>
        <dbReference type="ChEBI" id="CHEBI:57540"/>
    </ligand>
</feature>
<dbReference type="Gene3D" id="6.20.10.30">
    <property type="match status" value="1"/>
</dbReference>
<dbReference type="EMBL" id="LWSU01000226">
    <property type="protein sequence ID" value="OAX54622.1"/>
    <property type="molecule type" value="Genomic_DNA"/>
</dbReference>
<keyword evidence="11 15" id="KW-0520">NAD</keyword>
<dbReference type="SUPFAM" id="SSF52113">
    <property type="entry name" value="BRCT domain"/>
    <property type="match status" value="1"/>
</dbReference>
<dbReference type="FunFam" id="3.40.50.10190:FF:000054">
    <property type="entry name" value="DNA ligase"/>
    <property type="match status" value="1"/>
</dbReference>
<dbReference type="Pfam" id="PF12826">
    <property type="entry name" value="HHH_2"/>
    <property type="match status" value="1"/>
</dbReference>
<comment type="catalytic activity">
    <reaction evidence="13 15 16">
        <text>NAD(+) + (deoxyribonucleotide)n-3'-hydroxyl + 5'-phospho-(deoxyribonucleotide)m = (deoxyribonucleotide)n+m + AMP + beta-nicotinamide D-nucleotide.</text>
        <dbReference type="EC" id="6.5.1.2"/>
    </reaction>
</comment>
<accession>A0A199P0B5</accession>
<feature type="binding site" evidence="15">
    <location>
        <position position="307"/>
    </location>
    <ligand>
        <name>NAD(+)</name>
        <dbReference type="ChEBI" id="CHEBI:57540"/>
    </ligand>
</feature>
<evidence type="ECO:0000313" key="20">
    <source>
        <dbReference type="Proteomes" id="UP000093858"/>
    </source>
</evidence>
<dbReference type="InterPro" id="IPR018239">
    <property type="entry name" value="DNA_ligase_AS"/>
</dbReference>